<dbReference type="GO" id="GO:0016788">
    <property type="term" value="F:hydrolase activity, acting on ester bonds"/>
    <property type="evidence" value="ECO:0007669"/>
    <property type="project" value="InterPro"/>
</dbReference>
<feature type="binding site" evidence="3">
    <location>
        <position position="193"/>
    </location>
    <ligand>
        <name>a divalent metal cation</name>
        <dbReference type="ChEBI" id="CHEBI:60240"/>
        <label>1</label>
    </ligand>
</feature>
<evidence type="ECO:0000313" key="5">
    <source>
        <dbReference type="Proteomes" id="UP000247099"/>
    </source>
</evidence>
<feature type="binding site" evidence="3">
    <location>
        <position position="85"/>
    </location>
    <ligand>
        <name>a divalent metal cation</name>
        <dbReference type="ChEBI" id="CHEBI:60240"/>
        <label>1</label>
    </ligand>
</feature>
<evidence type="ECO:0000256" key="3">
    <source>
        <dbReference type="PIRSR" id="PIRSR005902-1"/>
    </source>
</evidence>
<dbReference type="InterPro" id="IPR018228">
    <property type="entry name" value="DNase_TatD-rel_CS"/>
</dbReference>
<comment type="similarity">
    <text evidence="1">Belongs to the metallo-dependent hydrolases superfamily. TatD-type hydrolase family.</text>
</comment>
<dbReference type="PIRSF" id="PIRSF005902">
    <property type="entry name" value="DNase_TatD"/>
    <property type="match status" value="1"/>
</dbReference>
<reference evidence="4 5" key="1">
    <citation type="submission" date="2018-05" db="EMBL/GenBank/DDBJ databases">
        <title>Coraliomargarita sinensis sp. nov., isolated from a marine solar saltern.</title>
        <authorList>
            <person name="Zhou L.Y."/>
        </authorList>
    </citation>
    <scope>NUCLEOTIDE SEQUENCE [LARGE SCALE GENOMIC DNA]</scope>
    <source>
        <strain evidence="4 5">WN38</strain>
    </source>
</reference>
<dbReference type="SUPFAM" id="SSF51556">
    <property type="entry name" value="Metallo-dependent hydrolases"/>
    <property type="match status" value="1"/>
</dbReference>
<proteinExistence type="inferred from homology"/>
<feature type="binding site" evidence="3">
    <location>
        <position position="145"/>
    </location>
    <ligand>
        <name>a divalent metal cation</name>
        <dbReference type="ChEBI" id="CHEBI:60240"/>
        <label>2</label>
    </ligand>
</feature>
<comment type="caution">
    <text evidence="4">The sequence shown here is derived from an EMBL/GenBank/DDBJ whole genome shotgun (WGS) entry which is preliminary data.</text>
</comment>
<dbReference type="PROSITE" id="PS01137">
    <property type="entry name" value="TATD_1"/>
    <property type="match status" value="1"/>
</dbReference>
<dbReference type="Pfam" id="PF01026">
    <property type="entry name" value="TatD_DNase"/>
    <property type="match status" value="1"/>
</dbReference>
<organism evidence="4 5">
    <name type="scientific">Coraliomargarita sinensis</name>
    <dbReference type="NCBI Taxonomy" id="2174842"/>
    <lineage>
        <taxon>Bacteria</taxon>
        <taxon>Pseudomonadati</taxon>
        <taxon>Verrucomicrobiota</taxon>
        <taxon>Opitutia</taxon>
        <taxon>Puniceicoccales</taxon>
        <taxon>Coraliomargaritaceae</taxon>
        <taxon>Coraliomargarita</taxon>
    </lineage>
</organism>
<evidence type="ECO:0000256" key="2">
    <source>
        <dbReference type="ARBA" id="ARBA00022801"/>
    </source>
</evidence>
<feature type="binding site" evidence="3">
    <location>
        <position position="8"/>
    </location>
    <ligand>
        <name>a divalent metal cation</name>
        <dbReference type="ChEBI" id="CHEBI:60240"/>
        <label>1</label>
    </ligand>
</feature>
<dbReference type="GO" id="GO:0046872">
    <property type="term" value="F:metal ion binding"/>
    <property type="evidence" value="ECO:0007669"/>
    <property type="project" value="UniProtKB-KW"/>
</dbReference>
<gene>
    <name evidence="4" type="ORF">DDZ13_02275</name>
</gene>
<dbReference type="PANTHER" id="PTHR46124">
    <property type="entry name" value="D-AMINOACYL-TRNA DEACYLASE"/>
    <property type="match status" value="1"/>
</dbReference>
<name>A0A317ZPC5_9BACT</name>
<accession>A0A317ZPC5</accession>
<sequence>MLIDTHCHIDRFPAPEALVNECESANIKVIAVTNLPSHYEMALPHLANSEHVFPALGFHPLSATSNPTELRTFRKYAGQTKYIGEIGLDFSKAGSPTHQQQEEVFDYVLSALRESPSFITLHSRGAEKEVLEGLQHHDISRACFHWYSGGIRVLEDIVSAGHFISINPAMLDTQKGKRILEIVPLPHLLAESDGPYAKRNRKPCAPLGVMDVYQAIAVKHQLGLGEVDYILEENFKRASKN</sequence>
<keyword evidence="3" id="KW-0479">Metal-binding</keyword>
<feature type="binding site" evidence="3">
    <location>
        <position position="6"/>
    </location>
    <ligand>
        <name>a divalent metal cation</name>
        <dbReference type="ChEBI" id="CHEBI:60240"/>
        <label>1</label>
    </ligand>
</feature>
<dbReference type="Proteomes" id="UP000247099">
    <property type="component" value="Unassembled WGS sequence"/>
</dbReference>
<evidence type="ECO:0000313" key="4">
    <source>
        <dbReference type="EMBL" id="PXA05718.1"/>
    </source>
</evidence>
<dbReference type="InterPro" id="IPR032466">
    <property type="entry name" value="Metal_Hydrolase"/>
</dbReference>
<keyword evidence="5" id="KW-1185">Reference proteome</keyword>
<dbReference type="RefSeq" id="WP_110129794.1">
    <property type="nucleotide sequence ID" value="NZ_QHJQ01000001.1"/>
</dbReference>
<dbReference type="EMBL" id="QHJQ01000001">
    <property type="protein sequence ID" value="PXA05718.1"/>
    <property type="molecule type" value="Genomic_DNA"/>
</dbReference>
<protein>
    <submittedName>
        <fullName evidence="4">TatD family deoxyribonuclease</fullName>
    </submittedName>
</protein>
<feature type="binding site" evidence="3">
    <location>
        <position position="122"/>
    </location>
    <ligand>
        <name>a divalent metal cation</name>
        <dbReference type="ChEBI" id="CHEBI:60240"/>
        <label>2</label>
    </ligand>
</feature>
<dbReference type="PANTHER" id="PTHR46124:SF2">
    <property type="entry name" value="D-AMINOACYL-TRNA DEACYLASE"/>
    <property type="match status" value="1"/>
</dbReference>
<dbReference type="OrthoDB" id="9810005at2"/>
<keyword evidence="2" id="KW-0378">Hydrolase</keyword>
<evidence type="ECO:0000256" key="1">
    <source>
        <dbReference type="ARBA" id="ARBA00009275"/>
    </source>
</evidence>
<dbReference type="InParanoid" id="A0A317ZPC5"/>
<dbReference type="InterPro" id="IPR001130">
    <property type="entry name" value="TatD-like"/>
</dbReference>
<dbReference type="Gene3D" id="3.20.20.140">
    <property type="entry name" value="Metal-dependent hydrolases"/>
    <property type="match status" value="1"/>
</dbReference>
<dbReference type="AlphaFoldDB" id="A0A317ZPC5"/>